<reference evidence="1 2" key="1">
    <citation type="submission" date="2013-03" db="EMBL/GenBank/DDBJ databases">
        <title>The Genome Sequence of Capronia epimyces CBS 606.96.</title>
        <authorList>
            <consortium name="The Broad Institute Genomics Platform"/>
            <person name="Cuomo C."/>
            <person name="de Hoog S."/>
            <person name="Gorbushina A."/>
            <person name="Walker B."/>
            <person name="Young S.K."/>
            <person name="Zeng Q."/>
            <person name="Gargeya S."/>
            <person name="Fitzgerald M."/>
            <person name="Haas B."/>
            <person name="Abouelleil A."/>
            <person name="Allen A.W."/>
            <person name="Alvarado L."/>
            <person name="Arachchi H.M."/>
            <person name="Berlin A.M."/>
            <person name="Chapman S.B."/>
            <person name="Gainer-Dewar J."/>
            <person name="Goldberg J."/>
            <person name="Griggs A."/>
            <person name="Gujja S."/>
            <person name="Hansen M."/>
            <person name="Howarth C."/>
            <person name="Imamovic A."/>
            <person name="Ireland A."/>
            <person name="Larimer J."/>
            <person name="McCowan C."/>
            <person name="Murphy C."/>
            <person name="Pearson M."/>
            <person name="Poon T.W."/>
            <person name="Priest M."/>
            <person name="Roberts A."/>
            <person name="Saif S."/>
            <person name="Shea T."/>
            <person name="Sisk P."/>
            <person name="Sykes S."/>
            <person name="Wortman J."/>
            <person name="Nusbaum C."/>
            <person name="Birren B."/>
        </authorList>
    </citation>
    <scope>NUCLEOTIDE SEQUENCE [LARGE SCALE GENOMIC DNA]</scope>
    <source>
        <strain evidence="1 2">CBS 606.96</strain>
    </source>
</reference>
<evidence type="ECO:0000313" key="1">
    <source>
        <dbReference type="EMBL" id="EXJ82984.1"/>
    </source>
</evidence>
<dbReference type="EMBL" id="AMGY01000005">
    <property type="protein sequence ID" value="EXJ82984.1"/>
    <property type="molecule type" value="Genomic_DNA"/>
</dbReference>
<dbReference type="InterPro" id="IPR007344">
    <property type="entry name" value="GrpB/CoaE"/>
</dbReference>
<dbReference type="OrthoDB" id="630895at2759"/>
<sequence length="181" mass="20457">MLVVVEEYNPIWAHQFDVIKGELEDILQGVRYLTIEHVGSTSVPRLAAKPVIDLAVISERDEVDAAIRALASTGGYMYMGERGIPDRHAFSKPGAIPARHLYVSVEGCQSIRNQLALRDICRNDPFIRAAYGETKRKLARRDWKSGDEYCEAKNDIIAWILEKAGMSSEDRDQIRKLNTRV</sequence>
<accession>W9YL41</accession>
<evidence type="ECO:0008006" key="3">
    <source>
        <dbReference type="Google" id="ProtNLM"/>
    </source>
</evidence>
<protein>
    <recommendedName>
        <fullName evidence="3">GrpB family protein</fullName>
    </recommendedName>
</protein>
<dbReference type="Gene3D" id="3.30.460.10">
    <property type="entry name" value="Beta Polymerase, domain 2"/>
    <property type="match status" value="1"/>
</dbReference>
<dbReference type="RefSeq" id="XP_007735107.1">
    <property type="nucleotide sequence ID" value="XM_007736917.1"/>
</dbReference>
<dbReference type="SUPFAM" id="SSF81301">
    <property type="entry name" value="Nucleotidyltransferase"/>
    <property type="match status" value="1"/>
</dbReference>
<keyword evidence="2" id="KW-1185">Reference proteome</keyword>
<comment type="caution">
    <text evidence="1">The sequence shown here is derived from an EMBL/GenBank/DDBJ whole genome shotgun (WGS) entry which is preliminary data.</text>
</comment>
<name>W9YL41_9EURO</name>
<dbReference type="AlphaFoldDB" id="W9YL41"/>
<dbReference type="eggNOG" id="ENOG502SEGQ">
    <property type="taxonomic scope" value="Eukaryota"/>
</dbReference>
<dbReference type="PANTHER" id="PTHR34822">
    <property type="entry name" value="GRPB DOMAIN PROTEIN (AFU_ORTHOLOGUE AFUA_1G01530)"/>
    <property type="match status" value="1"/>
</dbReference>
<proteinExistence type="predicted"/>
<dbReference type="PANTHER" id="PTHR34822:SF1">
    <property type="entry name" value="GRPB FAMILY PROTEIN"/>
    <property type="match status" value="1"/>
</dbReference>
<evidence type="ECO:0000313" key="2">
    <source>
        <dbReference type="Proteomes" id="UP000019478"/>
    </source>
</evidence>
<dbReference type="InterPro" id="IPR043519">
    <property type="entry name" value="NT_sf"/>
</dbReference>
<organism evidence="1 2">
    <name type="scientific">Capronia epimyces CBS 606.96</name>
    <dbReference type="NCBI Taxonomy" id="1182542"/>
    <lineage>
        <taxon>Eukaryota</taxon>
        <taxon>Fungi</taxon>
        <taxon>Dikarya</taxon>
        <taxon>Ascomycota</taxon>
        <taxon>Pezizomycotina</taxon>
        <taxon>Eurotiomycetes</taxon>
        <taxon>Chaetothyriomycetidae</taxon>
        <taxon>Chaetothyriales</taxon>
        <taxon>Herpotrichiellaceae</taxon>
        <taxon>Capronia</taxon>
    </lineage>
</organism>
<dbReference type="Pfam" id="PF04229">
    <property type="entry name" value="GrpB"/>
    <property type="match status" value="1"/>
</dbReference>
<gene>
    <name evidence="1" type="ORF">A1O3_06801</name>
</gene>
<dbReference type="HOGENOM" id="CLU_086407_2_0_1"/>
<dbReference type="GeneID" id="19170907"/>
<dbReference type="Proteomes" id="UP000019478">
    <property type="component" value="Unassembled WGS sequence"/>
</dbReference>